<feature type="domain" description="Thioredoxin" evidence="1">
    <location>
        <begin position="46"/>
        <end position="213"/>
    </location>
</feature>
<dbReference type="PANTHER" id="PTHR12151">
    <property type="entry name" value="ELECTRON TRANSPORT PROTIN SCO1/SENC FAMILY MEMBER"/>
    <property type="match status" value="1"/>
</dbReference>
<dbReference type="InterPro" id="IPR013766">
    <property type="entry name" value="Thioredoxin_domain"/>
</dbReference>
<dbReference type="Proteomes" id="UP000722336">
    <property type="component" value="Unassembled WGS sequence"/>
</dbReference>
<sequence length="213" mass="22980">MNTKQPDAARTRSGAFLAAIIMLGLAACSETSQETEAAAQGTNYPMAGAAIGGDFALTDAAGDIITDDSLKGRWRLIYFGYTFCPDVCPVDAERMGRAYRLVEQAALAAAGNLVPIFISVDPERDTPEIAGEFAANFHPKMLGLSGSPDAVQQAVDAYRIYASKADAREDGFYLVDHSAYIYLMDADGKPVNIYARDVSPEDMAKDIERWMTS</sequence>
<dbReference type="Pfam" id="PF02630">
    <property type="entry name" value="SCO1-SenC"/>
    <property type="match status" value="1"/>
</dbReference>
<proteinExistence type="predicted"/>
<comment type="caution">
    <text evidence="2">The sequence shown here is derived from an EMBL/GenBank/DDBJ whole genome shotgun (WGS) entry which is preliminary data.</text>
</comment>
<dbReference type="InterPro" id="IPR003782">
    <property type="entry name" value="SCO1/SenC"/>
</dbReference>
<evidence type="ECO:0000313" key="3">
    <source>
        <dbReference type="Proteomes" id="UP000722336"/>
    </source>
</evidence>
<evidence type="ECO:0000259" key="1">
    <source>
        <dbReference type="PROSITE" id="PS51352"/>
    </source>
</evidence>
<reference evidence="2 3" key="1">
    <citation type="submission" date="2021-04" db="EMBL/GenBank/DDBJ databases">
        <authorList>
            <person name="Pira H."/>
            <person name="Risdian C."/>
            <person name="Wink J."/>
        </authorList>
    </citation>
    <scope>NUCLEOTIDE SEQUENCE [LARGE SCALE GENOMIC DNA]</scope>
    <source>
        <strain evidence="2 3">WHA3</strain>
    </source>
</reference>
<gene>
    <name evidence="2" type="ORF">KCG44_02955</name>
</gene>
<protein>
    <submittedName>
        <fullName evidence="2">SCO family protein</fullName>
    </submittedName>
</protein>
<evidence type="ECO:0000313" key="2">
    <source>
        <dbReference type="EMBL" id="MBV7255740.1"/>
    </source>
</evidence>
<dbReference type="PROSITE" id="PS51352">
    <property type="entry name" value="THIOREDOXIN_2"/>
    <property type="match status" value="1"/>
</dbReference>
<dbReference type="EMBL" id="JAGSPA010000001">
    <property type="protein sequence ID" value="MBV7255740.1"/>
    <property type="molecule type" value="Genomic_DNA"/>
</dbReference>
<dbReference type="PROSITE" id="PS51257">
    <property type="entry name" value="PROKAR_LIPOPROTEIN"/>
    <property type="match status" value="1"/>
</dbReference>
<dbReference type="CDD" id="cd02968">
    <property type="entry name" value="SCO"/>
    <property type="match status" value="1"/>
</dbReference>
<dbReference type="PANTHER" id="PTHR12151:SF25">
    <property type="entry name" value="LINALOOL DEHYDRATASE_ISOMERASE DOMAIN-CONTAINING PROTEIN"/>
    <property type="match status" value="1"/>
</dbReference>
<name>A0ABS6SBE9_9SPHN</name>
<keyword evidence="3" id="KW-1185">Reference proteome</keyword>
<organism evidence="2 3">
    <name type="scientific">Pacificimonas pallii</name>
    <dbReference type="NCBI Taxonomy" id="2827236"/>
    <lineage>
        <taxon>Bacteria</taxon>
        <taxon>Pseudomonadati</taxon>
        <taxon>Pseudomonadota</taxon>
        <taxon>Alphaproteobacteria</taxon>
        <taxon>Sphingomonadales</taxon>
        <taxon>Sphingosinicellaceae</taxon>
        <taxon>Pacificimonas</taxon>
    </lineage>
</organism>
<dbReference type="RefSeq" id="WP_218444101.1">
    <property type="nucleotide sequence ID" value="NZ_JAGSPA010000001.1"/>
</dbReference>
<accession>A0ABS6SBE9</accession>